<dbReference type="InterPro" id="IPR017871">
    <property type="entry name" value="ABC_transporter-like_CS"/>
</dbReference>
<sequence length="208" mass="23315">MLEARQLACLRGERLLFRRLDFTVRHGELLRLIGPNGVGKTSLLRMLCGLMHIEAGELLWQGQPMAAQREAFHADLLYIGHAPALHELLTPLENLRFAASLMNAPADEARCSEALVELGLARQLELPCKLLSQGQRRRVALARLWLGATQKLWILDEPFTALDVAAVDALARRIDHHLSHGGAVIFTSHQDVNFIHPVRQLDLWTHIA</sequence>
<accession>A0ABP9R4I3</accession>
<proteinExistence type="predicted"/>
<dbReference type="Gene3D" id="3.40.50.300">
    <property type="entry name" value="P-loop containing nucleotide triphosphate hydrolases"/>
    <property type="match status" value="1"/>
</dbReference>
<evidence type="ECO:0000256" key="2">
    <source>
        <dbReference type="ARBA" id="ARBA00022475"/>
    </source>
</evidence>
<keyword evidence="4" id="KW-0201">Cytochrome c-type biogenesis</keyword>
<dbReference type="RefSeq" id="WP_345534504.1">
    <property type="nucleotide sequence ID" value="NZ_BAABLD010000017.1"/>
</dbReference>
<dbReference type="InterPro" id="IPR003593">
    <property type="entry name" value="AAA+_ATPase"/>
</dbReference>
<keyword evidence="7" id="KW-0472">Membrane</keyword>
<dbReference type="NCBIfam" id="NF010061">
    <property type="entry name" value="PRK13538.1"/>
    <property type="match status" value="1"/>
</dbReference>
<keyword evidence="6" id="KW-1278">Translocase</keyword>
<keyword evidence="10" id="KW-1185">Reference proteome</keyword>
<evidence type="ECO:0000256" key="5">
    <source>
        <dbReference type="ARBA" id="ARBA00022840"/>
    </source>
</evidence>
<evidence type="ECO:0000259" key="8">
    <source>
        <dbReference type="PROSITE" id="PS50893"/>
    </source>
</evidence>
<dbReference type="PROSITE" id="PS00211">
    <property type="entry name" value="ABC_TRANSPORTER_1"/>
    <property type="match status" value="1"/>
</dbReference>
<dbReference type="PANTHER" id="PTHR43499:SF1">
    <property type="entry name" value="ABC TRANSPORTER I FAMILY MEMBER 1"/>
    <property type="match status" value="1"/>
</dbReference>
<organism evidence="9 10">
    <name type="scientific">Viridibacterium curvum</name>
    <dbReference type="NCBI Taxonomy" id="1101404"/>
    <lineage>
        <taxon>Bacteria</taxon>
        <taxon>Pseudomonadati</taxon>
        <taxon>Pseudomonadota</taxon>
        <taxon>Betaproteobacteria</taxon>
        <taxon>Rhodocyclales</taxon>
        <taxon>Rhodocyclaceae</taxon>
        <taxon>Viridibacterium</taxon>
    </lineage>
</organism>
<dbReference type="PROSITE" id="PS50893">
    <property type="entry name" value="ABC_TRANSPORTER_2"/>
    <property type="match status" value="1"/>
</dbReference>
<evidence type="ECO:0000256" key="3">
    <source>
        <dbReference type="ARBA" id="ARBA00022741"/>
    </source>
</evidence>
<gene>
    <name evidence="9" type="primary">ccmA</name>
    <name evidence="9" type="ORF">GCM10025770_36030</name>
</gene>
<dbReference type="InterPro" id="IPR027417">
    <property type="entry name" value="P-loop_NTPase"/>
</dbReference>
<keyword evidence="1" id="KW-0813">Transport</keyword>
<evidence type="ECO:0000313" key="9">
    <source>
        <dbReference type="EMBL" id="GAA5171433.1"/>
    </source>
</evidence>
<evidence type="ECO:0000256" key="4">
    <source>
        <dbReference type="ARBA" id="ARBA00022748"/>
    </source>
</evidence>
<evidence type="ECO:0000256" key="7">
    <source>
        <dbReference type="ARBA" id="ARBA00023136"/>
    </source>
</evidence>
<dbReference type="Pfam" id="PF00005">
    <property type="entry name" value="ABC_tran"/>
    <property type="match status" value="1"/>
</dbReference>
<dbReference type="Proteomes" id="UP001500547">
    <property type="component" value="Unassembled WGS sequence"/>
</dbReference>
<keyword evidence="5" id="KW-0067">ATP-binding</keyword>
<comment type="caution">
    <text evidence="9">The sequence shown here is derived from an EMBL/GenBank/DDBJ whole genome shotgun (WGS) entry which is preliminary data.</text>
</comment>
<keyword evidence="3" id="KW-0547">Nucleotide-binding</keyword>
<evidence type="ECO:0000256" key="1">
    <source>
        <dbReference type="ARBA" id="ARBA00022448"/>
    </source>
</evidence>
<keyword evidence="2" id="KW-1003">Cell membrane</keyword>
<dbReference type="EMBL" id="BAABLD010000017">
    <property type="protein sequence ID" value="GAA5171433.1"/>
    <property type="molecule type" value="Genomic_DNA"/>
</dbReference>
<reference evidence="10" key="1">
    <citation type="journal article" date="2019" name="Int. J. Syst. Evol. Microbiol.">
        <title>The Global Catalogue of Microorganisms (GCM) 10K type strain sequencing project: providing services to taxonomists for standard genome sequencing and annotation.</title>
        <authorList>
            <consortium name="The Broad Institute Genomics Platform"/>
            <consortium name="The Broad Institute Genome Sequencing Center for Infectious Disease"/>
            <person name="Wu L."/>
            <person name="Ma J."/>
        </authorList>
    </citation>
    <scope>NUCLEOTIDE SEQUENCE [LARGE SCALE GENOMIC DNA]</scope>
    <source>
        <strain evidence="10">JCM 18715</strain>
    </source>
</reference>
<name>A0ABP9R4I3_9RHOO</name>
<dbReference type="PANTHER" id="PTHR43499">
    <property type="entry name" value="ABC TRANSPORTER I FAMILY MEMBER 1"/>
    <property type="match status" value="1"/>
</dbReference>
<protein>
    <submittedName>
        <fullName evidence="9">Cytochrome c biogenesis heme-transporting ATPase CcmA</fullName>
    </submittedName>
</protein>
<dbReference type="SUPFAM" id="SSF52540">
    <property type="entry name" value="P-loop containing nucleoside triphosphate hydrolases"/>
    <property type="match status" value="1"/>
</dbReference>
<feature type="domain" description="ABC transporter" evidence="8">
    <location>
        <begin position="2"/>
        <end position="207"/>
    </location>
</feature>
<evidence type="ECO:0000313" key="10">
    <source>
        <dbReference type="Proteomes" id="UP001500547"/>
    </source>
</evidence>
<dbReference type="NCBIfam" id="TIGR01189">
    <property type="entry name" value="ccmA"/>
    <property type="match status" value="1"/>
</dbReference>
<evidence type="ECO:0000256" key="6">
    <source>
        <dbReference type="ARBA" id="ARBA00022967"/>
    </source>
</evidence>
<dbReference type="InterPro" id="IPR005895">
    <property type="entry name" value="ABC_transptr_haem_export_CcmA"/>
</dbReference>
<dbReference type="SMART" id="SM00382">
    <property type="entry name" value="AAA"/>
    <property type="match status" value="1"/>
</dbReference>
<dbReference type="InterPro" id="IPR003439">
    <property type="entry name" value="ABC_transporter-like_ATP-bd"/>
</dbReference>